<dbReference type="EMBL" id="CP121472">
    <property type="protein sequence ID" value="WPL19661.1"/>
    <property type="molecule type" value="Genomic_DNA"/>
</dbReference>
<keyword evidence="2" id="KW-1185">Reference proteome</keyword>
<name>A0ABZ0SII5_9GAMM</name>
<evidence type="ECO:0000313" key="1">
    <source>
        <dbReference type="EMBL" id="WPL19661.1"/>
    </source>
</evidence>
<protein>
    <submittedName>
        <fullName evidence="1">Uncharacterized protein</fullName>
    </submittedName>
</protein>
<reference evidence="1 2" key="1">
    <citation type="journal article" date="2023" name="Microorganisms">
        <title>Thiorhodovibrio frisius and Trv. litoralis spp. nov., Two Novel Members from a Clade of Fastidious Purple Sulfur Bacteria That Exhibit Unique Red-Shifted Light-Harvesting Capabilities.</title>
        <authorList>
            <person name="Methner A."/>
            <person name="Kuzyk S.B."/>
            <person name="Petersen J."/>
            <person name="Bauer S."/>
            <person name="Brinkmann H."/>
            <person name="Sichau K."/>
            <person name="Wanner G."/>
            <person name="Wolf J."/>
            <person name="Neumann-Schaal M."/>
            <person name="Henke P."/>
            <person name="Tank M."/>
            <person name="Sproer C."/>
            <person name="Bunk B."/>
            <person name="Overmann J."/>
        </authorList>
    </citation>
    <scope>NUCLEOTIDE SEQUENCE [LARGE SCALE GENOMIC DNA]</scope>
    <source>
        <strain evidence="1 2">DSM 6702</strain>
    </source>
</reference>
<sequence>MAKRSCGSDFCSGRLRHTGANVQFSPHSARKFSKFLVQRLGLVSRASGLARLTVVTANGQDRIFLGAGVPSRLAIAAVGAHQVGGKLRGDGAVAVPGFINQTEVVVADGLGRVAVVQGVVALGEGGGGLGLSLEQGLALGGGVIRGGHEQLWRRG</sequence>
<dbReference type="Proteomes" id="UP001432180">
    <property type="component" value="Chromosome"/>
</dbReference>
<evidence type="ECO:0000313" key="2">
    <source>
        <dbReference type="Proteomes" id="UP001432180"/>
    </source>
</evidence>
<accession>A0ABZ0SII5</accession>
<proteinExistence type="predicted"/>
<organism evidence="1 2">
    <name type="scientific">Thiorhodovibrio winogradskyi</name>
    <dbReference type="NCBI Taxonomy" id="77007"/>
    <lineage>
        <taxon>Bacteria</taxon>
        <taxon>Pseudomonadati</taxon>
        <taxon>Pseudomonadota</taxon>
        <taxon>Gammaproteobacteria</taxon>
        <taxon>Chromatiales</taxon>
        <taxon>Chromatiaceae</taxon>
        <taxon>Thiorhodovibrio</taxon>
    </lineage>
</organism>
<gene>
    <name evidence="1" type="ORF">Thiowin_04802</name>
</gene>